<accession>A0AAJ5VYD9</accession>
<proteinExistence type="predicted"/>
<organism evidence="1 2">
    <name type="scientific">Candidatus Devosia phytovorans</name>
    <dbReference type="NCBI Taxonomy" id="3121372"/>
    <lineage>
        <taxon>Bacteria</taxon>
        <taxon>Pseudomonadati</taxon>
        <taxon>Pseudomonadota</taxon>
        <taxon>Alphaproteobacteria</taxon>
        <taxon>Hyphomicrobiales</taxon>
        <taxon>Devosiaceae</taxon>
        <taxon>Devosia</taxon>
    </lineage>
</organism>
<dbReference type="EMBL" id="CP119312">
    <property type="protein sequence ID" value="WEK05734.1"/>
    <property type="molecule type" value="Genomic_DNA"/>
</dbReference>
<protein>
    <submittedName>
        <fullName evidence="1">Uncharacterized protein</fullName>
    </submittedName>
</protein>
<sequence>MRDVTHFVVVFPTRLMAASYDEKKAIMDALRREYPHYEFDALEAFEGGMADDDDFDIIPVVGSVGEEGDSAEVILSRPLDPLVIPDLLRAISHAEQLPQAMH</sequence>
<evidence type="ECO:0000313" key="1">
    <source>
        <dbReference type="EMBL" id="WEK05734.1"/>
    </source>
</evidence>
<gene>
    <name evidence="1" type="ORF">P0Y65_05625</name>
</gene>
<name>A0AAJ5VYD9_9HYPH</name>
<reference evidence="1" key="1">
    <citation type="submission" date="2023-03" db="EMBL/GenBank/DDBJ databases">
        <title>Andean soil-derived lignocellulolytic bacterial consortium as a source of novel taxa and putative plastic-active enzymes.</title>
        <authorList>
            <person name="Diaz-Garcia L."/>
            <person name="Chuvochina M."/>
            <person name="Feuerriegel G."/>
            <person name="Bunk B."/>
            <person name="Sproer C."/>
            <person name="Streit W.R."/>
            <person name="Rodriguez L.M."/>
            <person name="Overmann J."/>
            <person name="Jimenez D.J."/>
        </authorList>
    </citation>
    <scope>NUCLEOTIDE SEQUENCE</scope>
    <source>
        <strain evidence="1">MAG 4196</strain>
    </source>
</reference>
<dbReference type="AlphaFoldDB" id="A0AAJ5VYD9"/>
<dbReference type="Proteomes" id="UP001217476">
    <property type="component" value="Chromosome"/>
</dbReference>
<evidence type="ECO:0000313" key="2">
    <source>
        <dbReference type="Proteomes" id="UP001217476"/>
    </source>
</evidence>